<gene>
    <name evidence="2" type="ORF">CHH28_14000</name>
</gene>
<dbReference type="AlphaFoldDB" id="A0A222FLS8"/>
<evidence type="ECO:0000313" key="3">
    <source>
        <dbReference type="Proteomes" id="UP000202440"/>
    </source>
</evidence>
<feature type="transmembrane region" description="Helical" evidence="1">
    <location>
        <begin position="6"/>
        <end position="25"/>
    </location>
</feature>
<proteinExistence type="predicted"/>
<dbReference type="OrthoDB" id="9156649at2"/>
<protein>
    <recommendedName>
        <fullName evidence="4">Cation/multidrug efflux pump</fullName>
    </recommendedName>
</protein>
<keyword evidence="1" id="KW-1133">Transmembrane helix</keyword>
<evidence type="ECO:0000313" key="2">
    <source>
        <dbReference type="EMBL" id="ASP39719.1"/>
    </source>
</evidence>
<feature type="transmembrane region" description="Helical" evidence="1">
    <location>
        <begin position="37"/>
        <end position="58"/>
    </location>
</feature>
<keyword evidence="1" id="KW-0812">Transmembrane</keyword>
<name>A0A222FLS8_9GAMM</name>
<dbReference type="KEGG" id="bsan:CHH28_14000"/>
<reference evidence="2 3" key="1">
    <citation type="submission" date="2017-07" db="EMBL/GenBank/DDBJ databases">
        <title>Annotated genome sequence of Bacterioplanes sanyensis isolated from Red Sea.</title>
        <authorList>
            <person name="Rehman Z.U."/>
        </authorList>
    </citation>
    <scope>NUCLEOTIDE SEQUENCE [LARGE SCALE GENOMIC DNA]</scope>
    <source>
        <strain evidence="2 3">NV9</strain>
    </source>
</reference>
<evidence type="ECO:0008006" key="4">
    <source>
        <dbReference type="Google" id="ProtNLM"/>
    </source>
</evidence>
<keyword evidence="1" id="KW-0472">Membrane</keyword>
<dbReference type="RefSeq" id="WP_094060894.1">
    <property type="nucleotide sequence ID" value="NZ_CP022530.1"/>
</dbReference>
<accession>A0A222FLS8</accession>
<sequence>MLLQALTATLVVLILVGLVMVAGFWRGDGWFRQWLKGTAGMISLALCVWLLLAALDLWSYQQLQRQHAIATVSVFKVEEQLYDLTLVDQQGTEQRFEIHGDQWQLDVRLLHWRGPIAAMADTPLYRLERLSGRYLTLEQERNAERSVYTLEESYWVDVWQSLRHLPLWLQPEFGSAVYMPLVNGAVYAVEAGGRGLTVKPVNDVAEAAVSQW</sequence>
<dbReference type="Proteomes" id="UP000202440">
    <property type="component" value="Chromosome"/>
</dbReference>
<evidence type="ECO:0000256" key="1">
    <source>
        <dbReference type="SAM" id="Phobius"/>
    </source>
</evidence>
<keyword evidence="3" id="KW-1185">Reference proteome</keyword>
<organism evidence="2 3">
    <name type="scientific">Bacterioplanes sanyensis</name>
    <dbReference type="NCBI Taxonomy" id="1249553"/>
    <lineage>
        <taxon>Bacteria</taxon>
        <taxon>Pseudomonadati</taxon>
        <taxon>Pseudomonadota</taxon>
        <taxon>Gammaproteobacteria</taxon>
        <taxon>Oceanospirillales</taxon>
        <taxon>Oceanospirillaceae</taxon>
        <taxon>Bacterioplanes</taxon>
    </lineage>
</organism>
<dbReference type="EMBL" id="CP022530">
    <property type="protein sequence ID" value="ASP39719.1"/>
    <property type="molecule type" value="Genomic_DNA"/>
</dbReference>